<dbReference type="GeneTree" id="ENSGT00940000157630"/>
<dbReference type="PANTHER" id="PTHR48081:SF32">
    <property type="entry name" value="ALPHA_BETA HYDROLASE FOLD-3 DOMAIN-CONTAINING PROTEIN"/>
    <property type="match status" value="1"/>
</dbReference>
<evidence type="ECO:0000259" key="2">
    <source>
        <dbReference type="Pfam" id="PF07859"/>
    </source>
</evidence>
<evidence type="ECO:0000313" key="3">
    <source>
        <dbReference type="Ensembl" id="ENSJJAP00000006209.1"/>
    </source>
</evidence>
<sequence length="337" mass="38003">GSILEKLRICSTPRLLQFLQDIGTIKKDPKLVVTDMRFGSIPVRLYQPKAASCKARRDSYHSLCSFLSRETDSVVLSVGYRKLPDYHHPVITQDCLNASIHFLKTLQTYGVDPSRVVMCGESVGGGAAAVVTQALLNRPNLPQLRAQVLICPPLQAINFFLPSFQQHQNVPFLTKDIMMLGVCKYLAIDRSWEDAILKGAGIPPDAWEKYKKWLSSENIPKRFRTQGLQPEFPGPFNEAAYLETRHVLDIENAPLLADDKVIAQLPEAFLVSYENDILRDDTLLYKKRLEDQGVPVTWCHVEDGFHGCILLFDKKPFCFPSSLRAINAVVSYINGIW</sequence>
<keyword evidence="1" id="KW-0378">Hydrolase</keyword>
<dbReference type="Ensembl" id="ENSJJAT00000012598.1">
    <property type="protein sequence ID" value="ENSJJAP00000006209.1"/>
    <property type="gene ID" value="ENSJJAG00000010939.1"/>
</dbReference>
<feature type="domain" description="Alpha/beta hydrolase fold-3" evidence="2">
    <location>
        <begin position="57"/>
        <end position="195"/>
    </location>
</feature>
<evidence type="ECO:0000256" key="1">
    <source>
        <dbReference type="ARBA" id="ARBA00022801"/>
    </source>
</evidence>
<keyword evidence="4" id="KW-1185">Reference proteome</keyword>
<proteinExistence type="predicted"/>
<dbReference type="InterPro" id="IPR050300">
    <property type="entry name" value="GDXG_lipolytic_enzyme"/>
</dbReference>
<dbReference type="Proteomes" id="UP000694385">
    <property type="component" value="Unassembled WGS sequence"/>
</dbReference>
<dbReference type="SUPFAM" id="SSF53474">
    <property type="entry name" value="alpha/beta-Hydrolases"/>
    <property type="match status" value="1"/>
</dbReference>
<dbReference type="Pfam" id="PF07859">
    <property type="entry name" value="Abhydrolase_3"/>
    <property type="match status" value="2"/>
</dbReference>
<reference evidence="3" key="1">
    <citation type="submission" date="2025-08" db="UniProtKB">
        <authorList>
            <consortium name="Ensembl"/>
        </authorList>
    </citation>
    <scope>IDENTIFICATION</scope>
</reference>
<dbReference type="InterPro" id="IPR029058">
    <property type="entry name" value="AB_hydrolase_fold"/>
</dbReference>
<evidence type="ECO:0000313" key="4">
    <source>
        <dbReference type="Proteomes" id="UP000694385"/>
    </source>
</evidence>
<protein>
    <recommendedName>
        <fullName evidence="2">Alpha/beta hydrolase fold-3 domain-containing protein</fullName>
    </recommendedName>
</protein>
<dbReference type="AlphaFoldDB" id="A0A8C5NX76"/>
<dbReference type="InterPro" id="IPR013094">
    <property type="entry name" value="AB_hydrolase_3"/>
</dbReference>
<feature type="domain" description="Alpha/beta hydrolase fold-3" evidence="2">
    <location>
        <begin position="240"/>
        <end position="309"/>
    </location>
</feature>
<dbReference type="OMA" id="MIGYRKL"/>
<dbReference type="Gene3D" id="3.40.50.1820">
    <property type="entry name" value="alpha/beta hydrolase"/>
    <property type="match status" value="1"/>
</dbReference>
<accession>A0A8C5NX76</accession>
<name>A0A8C5NX76_JACJA</name>
<dbReference type="PANTHER" id="PTHR48081">
    <property type="entry name" value="AB HYDROLASE SUPERFAMILY PROTEIN C4A8.06C"/>
    <property type="match status" value="1"/>
</dbReference>
<dbReference type="GO" id="GO:0016787">
    <property type="term" value="F:hydrolase activity"/>
    <property type="evidence" value="ECO:0007669"/>
    <property type="project" value="UniProtKB-KW"/>
</dbReference>
<organism evidence="3 4">
    <name type="scientific">Jaculus jaculus</name>
    <name type="common">Lesser Egyptian jerboa</name>
    <dbReference type="NCBI Taxonomy" id="51337"/>
    <lineage>
        <taxon>Eukaryota</taxon>
        <taxon>Metazoa</taxon>
        <taxon>Chordata</taxon>
        <taxon>Craniata</taxon>
        <taxon>Vertebrata</taxon>
        <taxon>Euteleostomi</taxon>
        <taxon>Mammalia</taxon>
        <taxon>Eutheria</taxon>
        <taxon>Euarchontoglires</taxon>
        <taxon>Glires</taxon>
        <taxon>Rodentia</taxon>
        <taxon>Myomorpha</taxon>
        <taxon>Dipodoidea</taxon>
        <taxon>Dipodidae</taxon>
        <taxon>Dipodinae</taxon>
        <taxon>Jaculus</taxon>
    </lineage>
</organism>
<reference evidence="3" key="2">
    <citation type="submission" date="2025-09" db="UniProtKB">
        <authorList>
            <consortium name="Ensembl"/>
        </authorList>
    </citation>
    <scope>IDENTIFICATION</scope>
</reference>